<reference evidence="3" key="1">
    <citation type="submission" date="2021-03" db="EMBL/GenBank/DDBJ databases">
        <title>Comamonas denitrificans.</title>
        <authorList>
            <person name="Finster K."/>
        </authorList>
    </citation>
    <scope>NUCLEOTIDE SEQUENCE</scope>
    <source>
        <strain evidence="3">MM2021_4</strain>
    </source>
</reference>
<comment type="caution">
    <text evidence="3">The sequence shown here is derived from an EMBL/GenBank/DDBJ whole genome shotgun (WGS) entry which is preliminary data.</text>
</comment>
<dbReference type="RefSeq" id="WP_207575189.1">
    <property type="nucleotide sequence ID" value="NZ_JAFNME010000014.1"/>
</dbReference>
<protein>
    <recommendedName>
        <fullName evidence="5">DUF1236 domain-containing protein</fullName>
    </recommendedName>
</protein>
<name>A0A939KDU3_9BURK</name>
<feature type="signal peptide" evidence="2">
    <location>
        <begin position="1"/>
        <end position="25"/>
    </location>
</feature>
<feature type="region of interest" description="Disordered" evidence="1">
    <location>
        <begin position="107"/>
        <end position="129"/>
    </location>
</feature>
<evidence type="ECO:0000313" key="4">
    <source>
        <dbReference type="Proteomes" id="UP000664731"/>
    </source>
</evidence>
<evidence type="ECO:0000313" key="3">
    <source>
        <dbReference type="EMBL" id="MBO1249724.1"/>
    </source>
</evidence>
<evidence type="ECO:0000256" key="1">
    <source>
        <dbReference type="SAM" id="MobiDB-lite"/>
    </source>
</evidence>
<dbReference type="EMBL" id="JAFNME010000014">
    <property type="protein sequence ID" value="MBO1249724.1"/>
    <property type="molecule type" value="Genomic_DNA"/>
</dbReference>
<feature type="chain" id="PRO_5036723674" description="DUF1236 domain-containing protein" evidence="2">
    <location>
        <begin position="26"/>
        <end position="170"/>
    </location>
</feature>
<evidence type="ECO:0008006" key="5">
    <source>
        <dbReference type="Google" id="ProtNLM"/>
    </source>
</evidence>
<sequence length="170" mass="18783">MRLAPTTCLYTTCLCLGLAISPAWAQPAPTELAEVISVVPILVQEAVPQEDCIDLPQQRQRCRTTTVQQEVAQGYEVTYEYRGRRFTTELPYDPGPTVVVQPPRATHQYSSQPNHETVHPGRKSYGSAPVAGRTESIEYRSPQPDIPIVLDLRTAPITVPGTTPAPRPKH</sequence>
<gene>
    <name evidence="3" type="ORF">J1777_07775</name>
</gene>
<evidence type="ECO:0000256" key="2">
    <source>
        <dbReference type="SAM" id="SignalP"/>
    </source>
</evidence>
<accession>A0A939KDU3</accession>
<proteinExistence type="predicted"/>
<dbReference type="Proteomes" id="UP000664731">
    <property type="component" value="Unassembled WGS sequence"/>
</dbReference>
<keyword evidence="4" id="KW-1185">Reference proteome</keyword>
<keyword evidence="2" id="KW-0732">Signal</keyword>
<dbReference type="AlphaFoldDB" id="A0A939KDU3"/>
<organism evidence="3 4">
    <name type="scientific">Comamonas denitrificans</name>
    <dbReference type="NCBI Taxonomy" id="117506"/>
    <lineage>
        <taxon>Bacteria</taxon>
        <taxon>Pseudomonadati</taxon>
        <taxon>Pseudomonadota</taxon>
        <taxon>Betaproteobacteria</taxon>
        <taxon>Burkholderiales</taxon>
        <taxon>Comamonadaceae</taxon>
        <taxon>Comamonas</taxon>
    </lineage>
</organism>